<sequence length="263" mass="30390">MTQKEFFSDLVWLGKIIRFSHSTDTSGWRLETKYNDKNDQLTAEDYNIDAVNYRKPSAAYGTFRCRNVKNDGDIAVLKIIMQIPYGGSEYGLLAERARQATDILPNNACHEIEPLQILTKNKSKVTPIIREFELLTQDDEGLVPGGFLYYILMDHAPGIQLKDDVFWSFEYGERHRIRNAFRVAWEECLQTGVYAAHSSPSHLFWNAESSRIVIAGFSFSRPAEPDDKWTDIEWVFWGLADCPTTYFYDQEALDRSDKSDWTL</sequence>
<dbReference type="RefSeq" id="XP_040698389.1">
    <property type="nucleotide sequence ID" value="XM_040847895.1"/>
</dbReference>
<proteinExistence type="predicted"/>
<dbReference type="OrthoDB" id="5401170at2759"/>
<organism evidence="1 2">
    <name type="scientific">Aspergillus sydowii CBS 593.65</name>
    <dbReference type="NCBI Taxonomy" id="1036612"/>
    <lineage>
        <taxon>Eukaryota</taxon>
        <taxon>Fungi</taxon>
        <taxon>Dikarya</taxon>
        <taxon>Ascomycota</taxon>
        <taxon>Pezizomycotina</taxon>
        <taxon>Eurotiomycetes</taxon>
        <taxon>Eurotiomycetidae</taxon>
        <taxon>Eurotiales</taxon>
        <taxon>Aspergillaceae</taxon>
        <taxon>Aspergillus</taxon>
        <taxon>Aspergillus subgen. Nidulantes</taxon>
    </lineage>
</organism>
<dbReference type="VEuPathDB" id="FungiDB:ASPSYDRAFT_49702"/>
<dbReference type="GeneID" id="63763968"/>
<gene>
    <name evidence="1" type="ORF">ASPSYDRAFT_49702</name>
</gene>
<evidence type="ECO:0000313" key="2">
    <source>
        <dbReference type="Proteomes" id="UP000184356"/>
    </source>
</evidence>
<protein>
    <recommendedName>
        <fullName evidence="3">Protein kinase domain-containing protein</fullName>
    </recommendedName>
</protein>
<accession>A0A1L9T5L9</accession>
<dbReference type="STRING" id="1036612.A0A1L9T5L9"/>
<dbReference type="EMBL" id="KV878594">
    <property type="protein sequence ID" value="OJJ54583.1"/>
    <property type="molecule type" value="Genomic_DNA"/>
</dbReference>
<dbReference type="Proteomes" id="UP000184356">
    <property type="component" value="Unassembled WGS sequence"/>
</dbReference>
<evidence type="ECO:0008006" key="3">
    <source>
        <dbReference type="Google" id="ProtNLM"/>
    </source>
</evidence>
<evidence type="ECO:0000313" key="1">
    <source>
        <dbReference type="EMBL" id="OJJ54583.1"/>
    </source>
</evidence>
<name>A0A1L9T5L9_9EURO</name>
<dbReference type="AlphaFoldDB" id="A0A1L9T5L9"/>
<reference evidence="2" key="1">
    <citation type="journal article" date="2017" name="Genome Biol.">
        <title>Comparative genomics reveals high biological diversity and specific adaptations in the industrially and medically important fungal genus Aspergillus.</title>
        <authorList>
            <person name="de Vries R.P."/>
            <person name="Riley R."/>
            <person name="Wiebenga A."/>
            <person name="Aguilar-Osorio G."/>
            <person name="Amillis S."/>
            <person name="Uchima C.A."/>
            <person name="Anderluh G."/>
            <person name="Asadollahi M."/>
            <person name="Askin M."/>
            <person name="Barry K."/>
            <person name="Battaglia E."/>
            <person name="Bayram O."/>
            <person name="Benocci T."/>
            <person name="Braus-Stromeyer S.A."/>
            <person name="Caldana C."/>
            <person name="Canovas D."/>
            <person name="Cerqueira G.C."/>
            <person name="Chen F."/>
            <person name="Chen W."/>
            <person name="Choi C."/>
            <person name="Clum A."/>
            <person name="Dos Santos R.A."/>
            <person name="Damasio A.R."/>
            <person name="Diallinas G."/>
            <person name="Emri T."/>
            <person name="Fekete E."/>
            <person name="Flipphi M."/>
            <person name="Freyberg S."/>
            <person name="Gallo A."/>
            <person name="Gournas C."/>
            <person name="Habgood R."/>
            <person name="Hainaut M."/>
            <person name="Harispe M.L."/>
            <person name="Henrissat B."/>
            <person name="Hilden K.S."/>
            <person name="Hope R."/>
            <person name="Hossain A."/>
            <person name="Karabika E."/>
            <person name="Karaffa L."/>
            <person name="Karanyi Z."/>
            <person name="Krasevec N."/>
            <person name="Kuo A."/>
            <person name="Kusch H."/>
            <person name="LaButti K."/>
            <person name="Lagendijk E.L."/>
            <person name="Lapidus A."/>
            <person name="Levasseur A."/>
            <person name="Lindquist E."/>
            <person name="Lipzen A."/>
            <person name="Logrieco A.F."/>
            <person name="MacCabe A."/>
            <person name="Maekelae M.R."/>
            <person name="Malavazi I."/>
            <person name="Melin P."/>
            <person name="Meyer V."/>
            <person name="Mielnichuk N."/>
            <person name="Miskei M."/>
            <person name="Molnar A.P."/>
            <person name="Mule G."/>
            <person name="Ngan C.Y."/>
            <person name="Orejas M."/>
            <person name="Orosz E."/>
            <person name="Ouedraogo J.P."/>
            <person name="Overkamp K.M."/>
            <person name="Park H.-S."/>
            <person name="Perrone G."/>
            <person name="Piumi F."/>
            <person name="Punt P.J."/>
            <person name="Ram A.F."/>
            <person name="Ramon A."/>
            <person name="Rauscher S."/>
            <person name="Record E."/>
            <person name="Riano-Pachon D.M."/>
            <person name="Robert V."/>
            <person name="Roehrig J."/>
            <person name="Ruller R."/>
            <person name="Salamov A."/>
            <person name="Salih N.S."/>
            <person name="Samson R.A."/>
            <person name="Sandor E."/>
            <person name="Sanguinetti M."/>
            <person name="Schuetze T."/>
            <person name="Sepcic K."/>
            <person name="Shelest E."/>
            <person name="Sherlock G."/>
            <person name="Sophianopoulou V."/>
            <person name="Squina F.M."/>
            <person name="Sun H."/>
            <person name="Susca A."/>
            <person name="Todd R.B."/>
            <person name="Tsang A."/>
            <person name="Unkles S.E."/>
            <person name="van de Wiele N."/>
            <person name="van Rossen-Uffink D."/>
            <person name="Oliveira J.V."/>
            <person name="Vesth T.C."/>
            <person name="Visser J."/>
            <person name="Yu J.-H."/>
            <person name="Zhou M."/>
            <person name="Andersen M.R."/>
            <person name="Archer D.B."/>
            <person name="Baker S.E."/>
            <person name="Benoit I."/>
            <person name="Brakhage A.A."/>
            <person name="Braus G.H."/>
            <person name="Fischer R."/>
            <person name="Frisvad J.C."/>
            <person name="Goldman G.H."/>
            <person name="Houbraken J."/>
            <person name="Oakley B."/>
            <person name="Pocsi I."/>
            <person name="Scazzocchio C."/>
            <person name="Seiboth B."/>
            <person name="vanKuyk P.A."/>
            <person name="Wortman J."/>
            <person name="Dyer P.S."/>
            <person name="Grigoriev I.V."/>
        </authorList>
    </citation>
    <scope>NUCLEOTIDE SEQUENCE [LARGE SCALE GENOMIC DNA]</scope>
    <source>
        <strain evidence="2">CBS 593.65</strain>
    </source>
</reference>
<keyword evidence="2" id="KW-1185">Reference proteome</keyword>